<proteinExistence type="predicted"/>
<feature type="chain" id="PRO_5009535094" evidence="2">
    <location>
        <begin position="20"/>
        <end position="222"/>
    </location>
</feature>
<keyword evidence="1" id="KW-1133">Transmembrane helix</keyword>
<dbReference type="Proteomes" id="UP000178430">
    <property type="component" value="Unassembled WGS sequence"/>
</dbReference>
<dbReference type="EMBL" id="MGHV01000054">
    <property type="protein sequence ID" value="OGM77453.1"/>
    <property type="molecule type" value="Genomic_DNA"/>
</dbReference>
<comment type="caution">
    <text evidence="3">The sequence shown here is derived from an EMBL/GenBank/DDBJ whole genome shotgun (WGS) entry which is preliminary data.</text>
</comment>
<sequence>MIKKIMLYGSFLAASSADTAVFLASNDYFHLALAILLYFPLIYIAFIIFPRRTEFAGNVPIHQGNGIEPNLLTTNKIGQFSGSPSPSTDSVEVSDINKRVFLKMIGATGLSFFISSLISKRLPSHVFGQSEEPTTTSIIDSTGEAVDPAKHHPTDSYKISEVDYGINTYYGFIDENDGWFIMEQDTNAGTYRYIKGNANFPDNWRSRESLTYDYYNKIFAKS</sequence>
<protein>
    <submittedName>
        <fullName evidence="3">Uncharacterized protein</fullName>
    </submittedName>
</protein>
<accession>A0A1F8CM73</accession>
<feature type="transmembrane region" description="Helical" evidence="1">
    <location>
        <begin position="29"/>
        <end position="49"/>
    </location>
</feature>
<evidence type="ECO:0000256" key="2">
    <source>
        <dbReference type="SAM" id="SignalP"/>
    </source>
</evidence>
<organism evidence="3 4">
    <name type="scientific">Candidatus Woesebacteria bacterium RIFOXYA1_FULL_48_16</name>
    <dbReference type="NCBI Taxonomy" id="1802535"/>
    <lineage>
        <taxon>Bacteria</taxon>
        <taxon>Candidatus Woeseibacteriota</taxon>
    </lineage>
</organism>
<evidence type="ECO:0000313" key="4">
    <source>
        <dbReference type="Proteomes" id="UP000178430"/>
    </source>
</evidence>
<dbReference type="AlphaFoldDB" id="A0A1F8CM73"/>
<keyword evidence="2" id="KW-0732">Signal</keyword>
<gene>
    <name evidence="3" type="ORF">A2197_03045</name>
</gene>
<reference evidence="3 4" key="1">
    <citation type="journal article" date="2016" name="Nat. Commun.">
        <title>Thousands of microbial genomes shed light on interconnected biogeochemical processes in an aquifer system.</title>
        <authorList>
            <person name="Anantharaman K."/>
            <person name="Brown C.T."/>
            <person name="Hug L.A."/>
            <person name="Sharon I."/>
            <person name="Castelle C.J."/>
            <person name="Probst A.J."/>
            <person name="Thomas B.C."/>
            <person name="Singh A."/>
            <person name="Wilkins M.J."/>
            <person name="Karaoz U."/>
            <person name="Brodie E.L."/>
            <person name="Williams K.H."/>
            <person name="Hubbard S.S."/>
            <person name="Banfield J.F."/>
        </authorList>
    </citation>
    <scope>NUCLEOTIDE SEQUENCE [LARGE SCALE GENOMIC DNA]</scope>
</reference>
<keyword evidence="1" id="KW-0812">Transmembrane</keyword>
<evidence type="ECO:0000256" key="1">
    <source>
        <dbReference type="SAM" id="Phobius"/>
    </source>
</evidence>
<feature type="signal peptide" evidence="2">
    <location>
        <begin position="1"/>
        <end position="19"/>
    </location>
</feature>
<keyword evidence="1" id="KW-0472">Membrane</keyword>
<name>A0A1F8CM73_9BACT</name>
<evidence type="ECO:0000313" key="3">
    <source>
        <dbReference type="EMBL" id="OGM77453.1"/>
    </source>
</evidence>